<comment type="caution">
    <text evidence="3">The sequence shown here is derived from an EMBL/GenBank/DDBJ whole genome shotgun (WGS) entry which is preliminary data.</text>
</comment>
<evidence type="ECO:0008006" key="4">
    <source>
        <dbReference type="Google" id="ProtNLM"/>
    </source>
</evidence>
<feature type="chain" id="PRO_5028392800" description="WD40 repeat domain-containing protein" evidence="2">
    <location>
        <begin position="25"/>
        <end position="411"/>
    </location>
</feature>
<dbReference type="Gene3D" id="2.120.10.60">
    <property type="entry name" value="Tricorn protease N-terminal domain"/>
    <property type="match status" value="1"/>
</dbReference>
<evidence type="ECO:0000256" key="1">
    <source>
        <dbReference type="SAM" id="MobiDB-lite"/>
    </source>
</evidence>
<organism evidence="3">
    <name type="scientific">Bellilinea caldifistulae</name>
    <dbReference type="NCBI Taxonomy" id="360411"/>
    <lineage>
        <taxon>Bacteria</taxon>
        <taxon>Bacillati</taxon>
        <taxon>Chloroflexota</taxon>
        <taxon>Anaerolineae</taxon>
        <taxon>Anaerolineales</taxon>
        <taxon>Anaerolineaceae</taxon>
        <taxon>Bellilinea</taxon>
    </lineage>
</organism>
<accession>A0A7C4L0T5</accession>
<sequence>MNARFLPKIALWLLIMAGLFTAAACQPSADESSEPTPDAFATAYAQLTSEAATAAPHSPPATETPPMPPLATPTAETSPTTLIPAGLWRGFIALMDGRFVAFDFEGNRLGFEADISGVEGVGAYNTTVFRDGLAYSRFEDGTVTVITSAGRRTLDFIRSENPISASISPDGSRIAWSYQFWGENAPSSELWIANLDGSDARKVDEIGEEENRERWLILHPYRWQPDGKLLYATQPTGIGGYILYGNWNGMRLYDPASGSITVLVSDDERLGLSLSSISNDLSMASINGDGIRVRRLGSRVEVLLPPTSGLTTCGDGRFSPSDQWLAYACGRNNPEDEAGQVLLAPVDGSLSPQVLFNDSANAPHVMGWVDEDTIVIQTNSRFESAGEIWRVQRDGTRLTRLTEGIFIGFVP</sequence>
<feature type="region of interest" description="Disordered" evidence="1">
    <location>
        <begin position="51"/>
        <end position="78"/>
    </location>
</feature>
<name>A0A7C4L0T5_9CHLR</name>
<evidence type="ECO:0000256" key="2">
    <source>
        <dbReference type="SAM" id="SignalP"/>
    </source>
</evidence>
<dbReference type="AlphaFoldDB" id="A0A7C4L0T5"/>
<feature type="signal peptide" evidence="2">
    <location>
        <begin position="1"/>
        <end position="24"/>
    </location>
</feature>
<keyword evidence="2" id="KW-0732">Signal</keyword>
<proteinExistence type="predicted"/>
<reference evidence="3" key="1">
    <citation type="journal article" date="2020" name="mSystems">
        <title>Genome- and Community-Level Interaction Insights into Carbon Utilization and Element Cycling Functions of Hydrothermarchaeota in Hydrothermal Sediment.</title>
        <authorList>
            <person name="Zhou Z."/>
            <person name="Liu Y."/>
            <person name="Xu W."/>
            <person name="Pan J."/>
            <person name="Luo Z.H."/>
            <person name="Li M."/>
        </authorList>
    </citation>
    <scope>NUCLEOTIDE SEQUENCE [LARGE SCALE GENOMIC DNA]</scope>
    <source>
        <strain evidence="3">SpSt-556</strain>
    </source>
</reference>
<dbReference type="Gene3D" id="2.120.10.30">
    <property type="entry name" value="TolB, C-terminal domain"/>
    <property type="match status" value="1"/>
</dbReference>
<protein>
    <recommendedName>
        <fullName evidence="4">WD40 repeat domain-containing protein</fullName>
    </recommendedName>
</protein>
<gene>
    <name evidence="3" type="ORF">ENT17_03770</name>
</gene>
<evidence type="ECO:0000313" key="3">
    <source>
        <dbReference type="EMBL" id="HGS86715.1"/>
    </source>
</evidence>
<dbReference type="EMBL" id="DSXR01000046">
    <property type="protein sequence ID" value="HGS86715.1"/>
    <property type="molecule type" value="Genomic_DNA"/>
</dbReference>
<dbReference type="InterPro" id="IPR011042">
    <property type="entry name" value="6-blade_b-propeller_TolB-like"/>
</dbReference>
<feature type="compositionally biased region" description="Pro residues" evidence="1">
    <location>
        <begin position="57"/>
        <end position="71"/>
    </location>
</feature>
<dbReference type="SUPFAM" id="SSF82171">
    <property type="entry name" value="DPP6 N-terminal domain-like"/>
    <property type="match status" value="1"/>
</dbReference>
<dbReference type="PROSITE" id="PS51257">
    <property type="entry name" value="PROKAR_LIPOPROTEIN"/>
    <property type="match status" value="1"/>
</dbReference>